<keyword evidence="3 5" id="KW-1133">Transmembrane helix</keyword>
<dbReference type="AlphaFoldDB" id="A0A818WE96"/>
<keyword evidence="2 5" id="KW-0812">Transmembrane</keyword>
<feature type="transmembrane region" description="Helical" evidence="5">
    <location>
        <begin position="58"/>
        <end position="79"/>
    </location>
</feature>
<evidence type="ECO:0000313" key="10">
    <source>
        <dbReference type="EMBL" id="CAF3724195.1"/>
    </source>
</evidence>
<evidence type="ECO:0000256" key="2">
    <source>
        <dbReference type="ARBA" id="ARBA00022692"/>
    </source>
</evidence>
<keyword evidence="4 5" id="KW-0472">Membrane</keyword>
<proteinExistence type="predicted"/>
<dbReference type="EMBL" id="CAJNOT010001809">
    <property type="protein sequence ID" value="CAF1251697.1"/>
    <property type="molecule type" value="Genomic_DNA"/>
</dbReference>
<gene>
    <name evidence="10" type="ORF">JBS370_LOCUS10990</name>
    <name evidence="9" type="ORF">OTI717_LOCUS9659</name>
    <name evidence="7" type="ORF">RFH988_LOCUS25517</name>
    <name evidence="8" type="ORF">ZHD862_LOCUS25421</name>
</gene>
<dbReference type="Proteomes" id="UP000663836">
    <property type="component" value="Unassembled WGS sequence"/>
</dbReference>
<feature type="domain" description="G-protein coupled receptors family 1 profile" evidence="6">
    <location>
        <begin position="1"/>
        <end position="124"/>
    </location>
</feature>
<dbReference type="EMBL" id="CAJOBD010000826">
    <property type="protein sequence ID" value="CAF3724195.1"/>
    <property type="molecule type" value="Genomic_DNA"/>
</dbReference>
<reference evidence="10" key="1">
    <citation type="submission" date="2021-02" db="EMBL/GenBank/DDBJ databases">
        <authorList>
            <person name="Nowell W R."/>
        </authorList>
    </citation>
    <scope>NUCLEOTIDE SEQUENCE</scope>
</reference>
<dbReference type="EMBL" id="CAJOAX010000832">
    <property type="protein sequence ID" value="CAF3656360.1"/>
    <property type="molecule type" value="Genomic_DNA"/>
</dbReference>
<dbReference type="SUPFAM" id="SSF81321">
    <property type="entry name" value="Family A G protein-coupled receptor-like"/>
    <property type="match status" value="1"/>
</dbReference>
<evidence type="ECO:0000256" key="4">
    <source>
        <dbReference type="ARBA" id="ARBA00023136"/>
    </source>
</evidence>
<dbReference type="Proteomes" id="UP000663823">
    <property type="component" value="Unassembled WGS sequence"/>
</dbReference>
<comment type="caution">
    <text evidence="10">The sequence shown here is derived from an EMBL/GenBank/DDBJ whole genome shotgun (WGS) entry which is preliminary data.</text>
</comment>
<feature type="transmembrane region" description="Helical" evidence="5">
    <location>
        <begin position="20"/>
        <end position="37"/>
    </location>
</feature>
<name>A0A818WE96_9BILA</name>
<dbReference type="Proteomes" id="UP000663882">
    <property type="component" value="Unassembled WGS sequence"/>
</dbReference>
<dbReference type="EMBL" id="CAJNOO010001945">
    <property type="protein sequence ID" value="CAF1218606.1"/>
    <property type="molecule type" value="Genomic_DNA"/>
</dbReference>
<feature type="transmembrane region" description="Helical" evidence="5">
    <location>
        <begin position="99"/>
        <end position="117"/>
    </location>
</feature>
<protein>
    <recommendedName>
        <fullName evidence="6">G-protein coupled receptors family 1 profile domain-containing protein</fullName>
    </recommendedName>
</protein>
<evidence type="ECO:0000313" key="7">
    <source>
        <dbReference type="EMBL" id="CAF1218606.1"/>
    </source>
</evidence>
<dbReference type="GO" id="GO:0016020">
    <property type="term" value="C:membrane"/>
    <property type="evidence" value="ECO:0007669"/>
    <property type="project" value="UniProtKB-SubCell"/>
</dbReference>
<evidence type="ECO:0000256" key="3">
    <source>
        <dbReference type="ARBA" id="ARBA00022989"/>
    </source>
</evidence>
<sequence>MENTCFIAIPHVRGFLWSNTIIYGIPIIVINIIYIRLMRFIRRSSMTVSTRAKRDVIVVRRITLIIGILTLMCIPSVIVKLMLPFTDVGKPLFYRSQNIVIVIAMVVLSLILVYVNPQVKEVLLSNRKLTKTISIPYNNNVFYQPQSSHINFTQNKLLS</sequence>
<accession>A0A818WE96</accession>
<evidence type="ECO:0000313" key="8">
    <source>
        <dbReference type="EMBL" id="CAF1251697.1"/>
    </source>
</evidence>
<evidence type="ECO:0000256" key="1">
    <source>
        <dbReference type="ARBA" id="ARBA00004370"/>
    </source>
</evidence>
<evidence type="ECO:0000259" key="6">
    <source>
        <dbReference type="PROSITE" id="PS50262"/>
    </source>
</evidence>
<dbReference type="InterPro" id="IPR017452">
    <property type="entry name" value="GPCR_Rhodpsn_7TM"/>
</dbReference>
<dbReference type="Proteomes" id="UP000663864">
    <property type="component" value="Unassembled WGS sequence"/>
</dbReference>
<evidence type="ECO:0000256" key="5">
    <source>
        <dbReference type="SAM" id="Phobius"/>
    </source>
</evidence>
<dbReference type="PROSITE" id="PS50262">
    <property type="entry name" value="G_PROTEIN_RECEP_F1_2"/>
    <property type="match status" value="1"/>
</dbReference>
<organism evidence="10 11">
    <name type="scientific">Rotaria sordida</name>
    <dbReference type="NCBI Taxonomy" id="392033"/>
    <lineage>
        <taxon>Eukaryota</taxon>
        <taxon>Metazoa</taxon>
        <taxon>Spiralia</taxon>
        <taxon>Gnathifera</taxon>
        <taxon>Rotifera</taxon>
        <taxon>Eurotatoria</taxon>
        <taxon>Bdelloidea</taxon>
        <taxon>Philodinida</taxon>
        <taxon>Philodinidae</taxon>
        <taxon>Rotaria</taxon>
    </lineage>
</organism>
<evidence type="ECO:0000313" key="11">
    <source>
        <dbReference type="Proteomes" id="UP000663836"/>
    </source>
</evidence>
<dbReference type="Gene3D" id="1.20.1070.10">
    <property type="entry name" value="Rhodopsin 7-helix transmembrane proteins"/>
    <property type="match status" value="1"/>
</dbReference>
<comment type="subcellular location">
    <subcellularLocation>
        <location evidence="1">Membrane</location>
    </subcellularLocation>
</comment>
<evidence type="ECO:0000313" key="9">
    <source>
        <dbReference type="EMBL" id="CAF3656360.1"/>
    </source>
</evidence>